<evidence type="ECO:0000313" key="1">
    <source>
        <dbReference type="EMBL" id="TMO68884.1"/>
    </source>
</evidence>
<evidence type="ECO:0000313" key="3">
    <source>
        <dbReference type="Proteomes" id="UP000307164"/>
    </source>
</evidence>
<keyword evidence="3" id="KW-1185">Reference proteome</keyword>
<evidence type="ECO:0000313" key="2">
    <source>
        <dbReference type="EMBL" id="TMO73016.1"/>
    </source>
</evidence>
<protein>
    <submittedName>
        <fullName evidence="1">Uncharacterized protein</fullName>
    </submittedName>
</protein>
<organism evidence="1 4">
    <name type="scientific">Pseudoalteromonas aurantia</name>
    <dbReference type="NCBI Taxonomy" id="43654"/>
    <lineage>
        <taxon>Bacteria</taxon>
        <taxon>Pseudomonadati</taxon>
        <taxon>Pseudomonadota</taxon>
        <taxon>Gammaproteobacteria</taxon>
        <taxon>Alteromonadales</taxon>
        <taxon>Pseudoalteromonadaceae</taxon>
        <taxon>Pseudoalteromonas</taxon>
    </lineage>
</organism>
<proteinExistence type="predicted"/>
<dbReference type="EMBL" id="PNBX01000028">
    <property type="protein sequence ID" value="TMO68884.1"/>
    <property type="molecule type" value="Genomic_DNA"/>
</dbReference>
<gene>
    <name evidence="1" type="ORF">CWC19_07380</name>
    <name evidence="2" type="ORF">CWC20_14070</name>
</gene>
<dbReference type="OrthoDB" id="6285742at2"/>
<accession>A0A5S3VBG7</accession>
<reference evidence="3 4" key="1">
    <citation type="submission" date="2018-01" db="EMBL/GenBank/DDBJ databases">
        <authorList>
            <person name="Paulsen S."/>
            <person name="Gram L.K."/>
        </authorList>
    </citation>
    <scope>NUCLEOTIDE SEQUENCE [LARGE SCALE GENOMIC DNA]</scope>
    <source>
        <strain evidence="1 4">S3790</strain>
        <strain evidence="2 3">S3895</strain>
    </source>
</reference>
<dbReference type="AlphaFoldDB" id="A0A5S3VBG7"/>
<dbReference type="EMBL" id="PNBW01000068">
    <property type="protein sequence ID" value="TMO73016.1"/>
    <property type="molecule type" value="Genomic_DNA"/>
</dbReference>
<reference evidence="1" key="3">
    <citation type="submission" date="2019-09" db="EMBL/GenBank/DDBJ databases">
        <title>Co-occurence of chitin degradation, pigmentation and bioactivity in marine Pseudoalteromonas.</title>
        <authorList>
            <person name="Sonnenschein E.C."/>
            <person name="Bech P.K."/>
        </authorList>
    </citation>
    <scope>NUCLEOTIDE SEQUENCE</scope>
    <source>
        <strain evidence="1">S3790</strain>
    </source>
</reference>
<reference evidence="3 4" key="2">
    <citation type="submission" date="2019-06" db="EMBL/GenBank/DDBJ databases">
        <title>Co-occurence of chitin degradation, pigmentation and bioactivity in marine Pseudoalteromonas.</title>
        <authorList>
            <person name="Sonnenschein E.C."/>
            <person name="Bech P.K."/>
        </authorList>
    </citation>
    <scope>NUCLEOTIDE SEQUENCE [LARGE SCALE GENOMIC DNA]</scope>
    <source>
        <strain evidence="4">S3790</strain>
        <strain evidence="2 3">S3895</strain>
    </source>
</reference>
<dbReference type="RefSeq" id="WP_138591273.1">
    <property type="nucleotide sequence ID" value="NZ_PNBW01000068.1"/>
</dbReference>
<sequence length="148" mass="16564">MEPEVGAKGIQVDILKSALGNANITASFSELPYRRYIDDVHAGRYDFTLHIDSSDPLNLVVHTVSIWEMALAVNVNNRHLTLEKIKSLPFFSVGIEQEHLYPDEVIEVLSDINAVIVQRSYYEGSDEDASALFDIRASNRVGTILIDM</sequence>
<name>A0A5S3VBG7_9GAMM</name>
<dbReference type="Proteomes" id="UP000307164">
    <property type="component" value="Unassembled WGS sequence"/>
</dbReference>
<comment type="caution">
    <text evidence="1">The sequence shown here is derived from an EMBL/GenBank/DDBJ whole genome shotgun (WGS) entry which is preliminary data.</text>
</comment>
<dbReference type="Proteomes" id="UP000307217">
    <property type="component" value="Unassembled WGS sequence"/>
</dbReference>
<evidence type="ECO:0000313" key="4">
    <source>
        <dbReference type="Proteomes" id="UP000307217"/>
    </source>
</evidence>